<dbReference type="InterPro" id="IPR005119">
    <property type="entry name" value="LysR_subst-bd"/>
</dbReference>
<organism evidence="2">
    <name type="scientific">Rhizobium leguminosarum bv. viciae</name>
    <dbReference type="NCBI Taxonomy" id="387"/>
    <lineage>
        <taxon>Bacteria</taxon>
        <taxon>Pseudomonadati</taxon>
        <taxon>Pseudomonadota</taxon>
        <taxon>Alphaproteobacteria</taxon>
        <taxon>Hyphomicrobiales</taxon>
        <taxon>Rhizobiaceae</taxon>
        <taxon>Rhizobium/Agrobacterium group</taxon>
        <taxon>Rhizobium</taxon>
    </lineage>
</organism>
<dbReference type="Gene3D" id="3.40.190.10">
    <property type="entry name" value="Periplasmic binding protein-like II"/>
    <property type="match status" value="2"/>
</dbReference>
<reference evidence="2" key="1">
    <citation type="submission" date="2015-10" db="EMBL/GenBank/DDBJ databases">
        <title>Comparative analysis of sym-gene organization in Rhizobium leguminosarum bv. viciae strains, isolated from different host plants and demonstrating clear differences in symbiotic specificity.</title>
        <authorList>
            <person name="Chirak E.R."/>
            <person name="Kimeklis A.K."/>
            <person name="Andronov E.E."/>
        </authorList>
    </citation>
    <scope>NUCLEOTIDE SEQUENCE</scope>
    <source>
        <strain evidence="2">Vaf12</strain>
    </source>
</reference>
<dbReference type="AlphaFoldDB" id="A0A0U3JUZ1"/>
<protein>
    <submittedName>
        <fullName evidence="2">Transcriptional regulator, LysR family</fullName>
    </submittedName>
</protein>
<sequence>MAIDDLRSEKIIAFNRYTEQHFNEKFEEYDLTRNIAYSCDDTYSLVSLVSAGLGIGFAPEWTEGLPNRAFELKAVRGIDFRIGLGVAWSKEDPTASRDDGQGVSGGAERRLQDWYHGSERSTFLSGRRGWGAKPIPRLC</sequence>
<dbReference type="Pfam" id="PF03466">
    <property type="entry name" value="LysR_substrate"/>
    <property type="match status" value="1"/>
</dbReference>
<name>A0A0U3JUZ1_RHILV</name>
<dbReference type="SUPFAM" id="SSF53850">
    <property type="entry name" value="Periplasmic binding protein-like II"/>
    <property type="match status" value="1"/>
</dbReference>
<evidence type="ECO:0000259" key="1">
    <source>
        <dbReference type="Pfam" id="PF03466"/>
    </source>
</evidence>
<accession>A0A0U3JUZ1</accession>
<feature type="domain" description="LysR substrate-binding" evidence="1">
    <location>
        <begin position="3"/>
        <end position="93"/>
    </location>
</feature>
<evidence type="ECO:0000313" key="2">
    <source>
        <dbReference type="EMBL" id="ALU64588.1"/>
    </source>
</evidence>
<proteinExistence type="predicted"/>
<dbReference type="EMBL" id="KT944070">
    <property type="protein sequence ID" value="ALU64588.1"/>
    <property type="molecule type" value="Genomic_DNA"/>
</dbReference>